<accession>A0A445A254</accession>
<dbReference type="InterPro" id="IPR036155">
    <property type="entry name" value="Crypto/Photolyase_N_sf"/>
</dbReference>
<dbReference type="PANTHER" id="PTHR10211:SF0">
    <property type="entry name" value="DEOXYRIBODIPYRIMIDINE PHOTO-LYASE"/>
    <property type="match status" value="1"/>
</dbReference>
<sequence length="393" mass="44194">MKEMPPMKEKYKVEWDFENVVLPSLESLSVVPSLQSSRRCNVYSSPSPALCSSLSLDLCSGRRRCFLCLPSASLDLCFVAVAAYSEPVAVTIICSNGFCSISNVIATGSNSNPQRRLQSWFGCRDQRVKDNWALIHAVHQANKSNVPVAVVFNLFDQFLGAKSRHLGFMLRGLRRVSDQLHQTLQIPFFLLRGEAEETVPKFLSECGASMLVTDFSPLREVRRCKEEICKKVNESLTVHEVDAHNIVPLWVASEKLEYSAKTIRGKINKKLSEYLIDFPTIEPQTRKWTITKNHSVDWDDLIADVLRKGTEVPEVNWCEPGEDAAMEVLMGSKNGFLTKRLRNYSADRNNPCKPTALSGLSPYLHFGQISAQRCALEARKLRSSCPQVSSYLI</sequence>
<dbReference type="InterPro" id="IPR006050">
    <property type="entry name" value="DNA_photolyase_N"/>
</dbReference>
<dbReference type="Pfam" id="PF00875">
    <property type="entry name" value="DNA_photolyase"/>
    <property type="match status" value="1"/>
</dbReference>
<dbReference type="PANTHER" id="PTHR10211">
    <property type="entry name" value="DEOXYRIBODIPYRIMIDINE PHOTOLYASE"/>
    <property type="match status" value="1"/>
</dbReference>
<dbReference type="InterPro" id="IPR014729">
    <property type="entry name" value="Rossmann-like_a/b/a_fold"/>
</dbReference>
<feature type="domain" description="Photolyase/cryptochrome alpha/beta" evidence="1">
    <location>
        <begin position="116"/>
        <end position="249"/>
    </location>
</feature>
<name>A0A445A254_ARAHY</name>
<evidence type="ECO:0000259" key="1">
    <source>
        <dbReference type="PROSITE" id="PS51645"/>
    </source>
</evidence>
<dbReference type="GO" id="GO:0003904">
    <property type="term" value="F:deoxyribodipyrimidine photo-lyase activity"/>
    <property type="evidence" value="ECO:0007669"/>
    <property type="project" value="TreeGrafter"/>
</dbReference>
<comment type="caution">
    <text evidence="2">The sequence shown here is derived from an EMBL/GenBank/DDBJ whole genome shotgun (WGS) entry which is preliminary data.</text>
</comment>
<dbReference type="SUPFAM" id="SSF48173">
    <property type="entry name" value="Cryptochrome/photolyase FAD-binding domain"/>
    <property type="match status" value="1"/>
</dbReference>
<protein>
    <recommendedName>
        <fullName evidence="1">Photolyase/cryptochrome alpha/beta domain-containing protein</fullName>
    </recommendedName>
</protein>
<dbReference type="AlphaFoldDB" id="A0A445A254"/>
<dbReference type="PROSITE" id="PS51645">
    <property type="entry name" value="PHR_CRY_ALPHA_BETA"/>
    <property type="match status" value="1"/>
</dbReference>
<dbReference type="EMBL" id="SDMP01000013">
    <property type="protein sequence ID" value="RYR20534.1"/>
    <property type="molecule type" value="Genomic_DNA"/>
</dbReference>
<keyword evidence="3" id="KW-1185">Reference proteome</keyword>
<evidence type="ECO:0000313" key="2">
    <source>
        <dbReference type="EMBL" id="RYR20534.1"/>
    </source>
</evidence>
<reference evidence="2 3" key="1">
    <citation type="submission" date="2019-01" db="EMBL/GenBank/DDBJ databases">
        <title>Sequencing of cultivated peanut Arachis hypogaea provides insights into genome evolution and oil improvement.</title>
        <authorList>
            <person name="Chen X."/>
        </authorList>
    </citation>
    <scope>NUCLEOTIDE SEQUENCE [LARGE SCALE GENOMIC DNA]</scope>
    <source>
        <strain evidence="3">cv. Fuhuasheng</strain>
        <tissue evidence="2">Leaves</tissue>
    </source>
</reference>
<dbReference type="InterPro" id="IPR052219">
    <property type="entry name" value="Photolyase_Class-2"/>
</dbReference>
<dbReference type="Proteomes" id="UP000289738">
    <property type="component" value="Chromosome B03"/>
</dbReference>
<dbReference type="GO" id="GO:0000719">
    <property type="term" value="P:photoreactive repair"/>
    <property type="evidence" value="ECO:0007669"/>
    <property type="project" value="TreeGrafter"/>
</dbReference>
<proteinExistence type="predicted"/>
<dbReference type="Gene3D" id="3.40.50.620">
    <property type="entry name" value="HUPs"/>
    <property type="match status" value="1"/>
</dbReference>
<dbReference type="Gene3D" id="1.25.40.80">
    <property type="match status" value="1"/>
</dbReference>
<gene>
    <name evidence="2" type="ORF">Ahy_B03g065708</name>
</gene>
<evidence type="ECO:0000313" key="3">
    <source>
        <dbReference type="Proteomes" id="UP000289738"/>
    </source>
</evidence>
<dbReference type="FunFam" id="3.40.50.620:FF:000110">
    <property type="entry name" value="Deoxyribodipyrimidine photolyase"/>
    <property type="match status" value="1"/>
</dbReference>
<organism evidence="2 3">
    <name type="scientific">Arachis hypogaea</name>
    <name type="common">Peanut</name>
    <dbReference type="NCBI Taxonomy" id="3818"/>
    <lineage>
        <taxon>Eukaryota</taxon>
        <taxon>Viridiplantae</taxon>
        <taxon>Streptophyta</taxon>
        <taxon>Embryophyta</taxon>
        <taxon>Tracheophyta</taxon>
        <taxon>Spermatophyta</taxon>
        <taxon>Magnoliopsida</taxon>
        <taxon>eudicotyledons</taxon>
        <taxon>Gunneridae</taxon>
        <taxon>Pentapetalae</taxon>
        <taxon>rosids</taxon>
        <taxon>fabids</taxon>
        <taxon>Fabales</taxon>
        <taxon>Fabaceae</taxon>
        <taxon>Papilionoideae</taxon>
        <taxon>50 kb inversion clade</taxon>
        <taxon>dalbergioids sensu lato</taxon>
        <taxon>Dalbergieae</taxon>
        <taxon>Pterocarpus clade</taxon>
        <taxon>Arachis</taxon>
    </lineage>
</organism>
<dbReference type="InterPro" id="IPR036134">
    <property type="entry name" value="Crypto/Photolyase_FAD-like_sf"/>
</dbReference>
<dbReference type="SUPFAM" id="SSF52425">
    <property type="entry name" value="Cryptochrome/photolyase, N-terminal domain"/>
    <property type="match status" value="1"/>
</dbReference>